<evidence type="ECO:0000256" key="1">
    <source>
        <dbReference type="SAM" id="MobiDB-lite"/>
    </source>
</evidence>
<gene>
    <name evidence="4" type="ORF">OEG84_11030</name>
</gene>
<dbReference type="RefSeq" id="WP_267653803.1">
    <property type="nucleotide sequence ID" value="NZ_JAOVZR010000001.1"/>
</dbReference>
<feature type="compositionally biased region" description="Polar residues" evidence="1">
    <location>
        <begin position="98"/>
        <end position="113"/>
    </location>
</feature>
<keyword evidence="2" id="KW-0732">Signal</keyword>
<name>A0ABT3Z8X1_9HYPH</name>
<evidence type="ECO:0000256" key="2">
    <source>
        <dbReference type="SAM" id="SignalP"/>
    </source>
</evidence>
<dbReference type="Gene3D" id="2.40.160.90">
    <property type="match status" value="1"/>
</dbReference>
<evidence type="ECO:0000313" key="5">
    <source>
        <dbReference type="Proteomes" id="UP001073227"/>
    </source>
</evidence>
<evidence type="ECO:0000313" key="4">
    <source>
        <dbReference type="EMBL" id="MCY0148230.1"/>
    </source>
</evidence>
<dbReference type="PROSITE" id="PS51257">
    <property type="entry name" value="PROKAR_LIPOPROTEIN"/>
    <property type="match status" value="1"/>
</dbReference>
<feature type="region of interest" description="Disordered" evidence="1">
    <location>
        <begin position="89"/>
        <end position="113"/>
    </location>
</feature>
<feature type="chain" id="PRO_5047372608" evidence="2">
    <location>
        <begin position="21"/>
        <end position="352"/>
    </location>
</feature>
<evidence type="ECO:0000259" key="3">
    <source>
        <dbReference type="Pfam" id="PF01298"/>
    </source>
</evidence>
<dbReference type="Proteomes" id="UP001073227">
    <property type="component" value="Unassembled WGS sequence"/>
</dbReference>
<reference evidence="4" key="1">
    <citation type="submission" date="2022-10" db="EMBL/GenBank/DDBJ databases">
        <title>Hoeflea sp. G2-23, isolated from marine algae.</title>
        <authorList>
            <person name="Kristyanto S."/>
            <person name="Kim J.M."/>
            <person name="Jeon C.O."/>
        </authorList>
    </citation>
    <scope>NUCLEOTIDE SEQUENCE</scope>
    <source>
        <strain evidence="4">G2-23</strain>
    </source>
</reference>
<dbReference type="EMBL" id="JAOVZR010000001">
    <property type="protein sequence ID" value="MCY0148230.1"/>
    <property type="molecule type" value="Genomic_DNA"/>
</dbReference>
<dbReference type="InterPro" id="IPR001677">
    <property type="entry name" value="TbpB_B_D"/>
</dbReference>
<organism evidence="4 5">
    <name type="scientific">Hoeflea algicola</name>
    <dbReference type="NCBI Taxonomy" id="2983763"/>
    <lineage>
        <taxon>Bacteria</taxon>
        <taxon>Pseudomonadati</taxon>
        <taxon>Pseudomonadota</taxon>
        <taxon>Alphaproteobacteria</taxon>
        <taxon>Hyphomicrobiales</taxon>
        <taxon>Rhizobiaceae</taxon>
        <taxon>Hoeflea</taxon>
    </lineage>
</organism>
<accession>A0ABT3Z8X1</accession>
<feature type="signal peptide" evidence="2">
    <location>
        <begin position="1"/>
        <end position="20"/>
    </location>
</feature>
<feature type="domain" description="Transferrin-binding protein B C-lobe/N-lobe beta-barrel" evidence="3">
    <location>
        <begin position="204"/>
        <end position="346"/>
    </location>
</feature>
<keyword evidence="5" id="KW-1185">Reference proteome</keyword>
<protein>
    <submittedName>
        <fullName evidence="4">Transferrin-binding protein-like solute binding protein</fullName>
    </submittedName>
</protein>
<comment type="caution">
    <text evidence="4">The sequence shown here is derived from an EMBL/GenBank/DDBJ whole genome shotgun (WGS) entry which is preliminary data.</text>
</comment>
<sequence>MKKTVSISGALLLALVPAISGCTSSTGGAIGLAAGGALPIKASGKALAFRANATNTASTNSYTKLPTSQHQIQQAKILEKSKAGGIQIEGSADEDKNPTNTQGTNPALISASSPDMLENGTAIAGMKDAKGNVYFENGNFGDAQASNETANLSSVGVYNVYENNKFVEQIVMKHGTTIRYQEGKDGDATATYAVGYIGNNTTNMPATGMATYKGFTEGGTSVYDDNGTMQQMGLRGGKVELAADFGAGKVTGGISGAQFVTYKGNNMVVLNNDITGLDIKADITGAEYTGTATLVDANKQAIGTTSSNEAIGAFFGDGAAETAAAFLIEGNAPIDGQNRDYIMSGGIGAVKQ</sequence>
<dbReference type="InterPro" id="IPR011250">
    <property type="entry name" value="OMP/PagP_B-barrel"/>
</dbReference>
<dbReference type="Pfam" id="PF01298">
    <property type="entry name" value="TbpB_B_D"/>
    <property type="match status" value="1"/>
</dbReference>
<dbReference type="SUPFAM" id="SSF56925">
    <property type="entry name" value="OMPA-like"/>
    <property type="match status" value="1"/>
</dbReference>
<proteinExistence type="predicted"/>